<gene>
    <name evidence="7" type="ORF">C8N24_0398</name>
</gene>
<accession>A0A660L885</accession>
<dbReference type="CDD" id="cd06171">
    <property type="entry name" value="Sigma70_r4"/>
    <property type="match status" value="1"/>
</dbReference>
<organism evidence="7 8">
    <name type="scientific">Solirubrobacter pauli</name>
    <dbReference type="NCBI Taxonomy" id="166793"/>
    <lineage>
        <taxon>Bacteria</taxon>
        <taxon>Bacillati</taxon>
        <taxon>Actinomycetota</taxon>
        <taxon>Thermoleophilia</taxon>
        <taxon>Solirubrobacterales</taxon>
        <taxon>Solirubrobacteraceae</taxon>
        <taxon>Solirubrobacter</taxon>
    </lineage>
</organism>
<feature type="domain" description="RNA polymerase sigma-70 region 2" evidence="5">
    <location>
        <begin position="22"/>
        <end position="89"/>
    </location>
</feature>
<dbReference type="InterPro" id="IPR036388">
    <property type="entry name" value="WH-like_DNA-bd_sf"/>
</dbReference>
<keyword evidence="3" id="KW-0731">Sigma factor</keyword>
<dbReference type="PANTHER" id="PTHR43133:SF57">
    <property type="entry name" value="RNA POLYMERASE SIGMA-70 FACTOR"/>
    <property type="match status" value="1"/>
</dbReference>
<dbReference type="AlphaFoldDB" id="A0A660L885"/>
<dbReference type="InterPro" id="IPR039425">
    <property type="entry name" value="RNA_pol_sigma-70-like"/>
</dbReference>
<dbReference type="PANTHER" id="PTHR43133">
    <property type="entry name" value="RNA POLYMERASE ECF-TYPE SIGMA FACTO"/>
    <property type="match status" value="1"/>
</dbReference>
<keyword evidence="8" id="KW-1185">Reference proteome</keyword>
<dbReference type="InterPro" id="IPR013249">
    <property type="entry name" value="RNA_pol_sigma70_r4_t2"/>
</dbReference>
<evidence type="ECO:0000256" key="2">
    <source>
        <dbReference type="ARBA" id="ARBA00023015"/>
    </source>
</evidence>
<evidence type="ECO:0000313" key="7">
    <source>
        <dbReference type="EMBL" id="RKQ90586.1"/>
    </source>
</evidence>
<evidence type="ECO:0000259" key="5">
    <source>
        <dbReference type="Pfam" id="PF04542"/>
    </source>
</evidence>
<dbReference type="Proteomes" id="UP000278962">
    <property type="component" value="Unassembled WGS sequence"/>
</dbReference>
<proteinExistence type="inferred from homology"/>
<dbReference type="InterPro" id="IPR013324">
    <property type="entry name" value="RNA_pol_sigma_r3/r4-like"/>
</dbReference>
<dbReference type="Pfam" id="PF04542">
    <property type="entry name" value="Sigma70_r2"/>
    <property type="match status" value="1"/>
</dbReference>
<dbReference type="GO" id="GO:0016987">
    <property type="term" value="F:sigma factor activity"/>
    <property type="evidence" value="ECO:0007669"/>
    <property type="project" value="UniProtKB-KW"/>
</dbReference>
<protein>
    <submittedName>
        <fullName evidence="7">RNA polymerase sigma-70 factor (ECF subfamily)</fullName>
    </submittedName>
</protein>
<sequence>MTRTDADLLADARQDPAAFREFYDRYATWVHSWFSRQTGSDSAALDLTAETFAQAWHSSRRFRDMADGSGAPWLFGIARNLLRQYHKHNRIESAARERMGMPTAWAECEDYEAVDERMVASSLAPLLRMAVRALPAEQQRALELRVVQQLDYEEVAGELGCTQNAARLRVSRALRALGLKLRGAQA</sequence>
<dbReference type="InterPro" id="IPR007627">
    <property type="entry name" value="RNA_pol_sigma70_r2"/>
</dbReference>
<dbReference type="SUPFAM" id="SSF88946">
    <property type="entry name" value="Sigma2 domain of RNA polymerase sigma factors"/>
    <property type="match status" value="1"/>
</dbReference>
<dbReference type="RefSeq" id="WP_170178778.1">
    <property type="nucleotide sequence ID" value="NZ_RBIL01000001.1"/>
</dbReference>
<dbReference type="Gene3D" id="1.10.10.10">
    <property type="entry name" value="Winged helix-like DNA-binding domain superfamily/Winged helix DNA-binding domain"/>
    <property type="match status" value="1"/>
</dbReference>
<dbReference type="Pfam" id="PF08281">
    <property type="entry name" value="Sigma70_r4_2"/>
    <property type="match status" value="1"/>
</dbReference>
<keyword evidence="2" id="KW-0805">Transcription regulation</keyword>
<dbReference type="GO" id="GO:0006352">
    <property type="term" value="P:DNA-templated transcription initiation"/>
    <property type="evidence" value="ECO:0007669"/>
    <property type="project" value="InterPro"/>
</dbReference>
<comment type="similarity">
    <text evidence="1">Belongs to the sigma-70 factor family. ECF subfamily.</text>
</comment>
<dbReference type="SUPFAM" id="SSF88659">
    <property type="entry name" value="Sigma3 and sigma4 domains of RNA polymerase sigma factors"/>
    <property type="match status" value="1"/>
</dbReference>
<dbReference type="InterPro" id="IPR014284">
    <property type="entry name" value="RNA_pol_sigma-70_dom"/>
</dbReference>
<dbReference type="EMBL" id="RBIL01000001">
    <property type="protein sequence ID" value="RKQ90586.1"/>
    <property type="molecule type" value="Genomic_DNA"/>
</dbReference>
<evidence type="ECO:0000256" key="4">
    <source>
        <dbReference type="ARBA" id="ARBA00023163"/>
    </source>
</evidence>
<evidence type="ECO:0000256" key="3">
    <source>
        <dbReference type="ARBA" id="ARBA00023082"/>
    </source>
</evidence>
<evidence type="ECO:0000256" key="1">
    <source>
        <dbReference type="ARBA" id="ARBA00010641"/>
    </source>
</evidence>
<evidence type="ECO:0000313" key="8">
    <source>
        <dbReference type="Proteomes" id="UP000278962"/>
    </source>
</evidence>
<keyword evidence="4" id="KW-0804">Transcription</keyword>
<evidence type="ECO:0000259" key="6">
    <source>
        <dbReference type="Pfam" id="PF08281"/>
    </source>
</evidence>
<dbReference type="InterPro" id="IPR013325">
    <property type="entry name" value="RNA_pol_sigma_r2"/>
</dbReference>
<feature type="domain" description="RNA polymerase sigma factor 70 region 4 type 2" evidence="6">
    <location>
        <begin position="127"/>
        <end position="177"/>
    </location>
</feature>
<dbReference type="NCBIfam" id="TIGR02937">
    <property type="entry name" value="sigma70-ECF"/>
    <property type="match status" value="1"/>
</dbReference>
<reference evidence="7 8" key="1">
    <citation type="submission" date="2018-10" db="EMBL/GenBank/DDBJ databases">
        <title>Genomic Encyclopedia of Archaeal and Bacterial Type Strains, Phase II (KMG-II): from individual species to whole genera.</title>
        <authorList>
            <person name="Goeker M."/>
        </authorList>
    </citation>
    <scope>NUCLEOTIDE SEQUENCE [LARGE SCALE GENOMIC DNA]</scope>
    <source>
        <strain evidence="7 8">DSM 14954</strain>
    </source>
</reference>
<dbReference type="Gene3D" id="1.10.1740.10">
    <property type="match status" value="1"/>
</dbReference>
<comment type="caution">
    <text evidence="7">The sequence shown here is derived from an EMBL/GenBank/DDBJ whole genome shotgun (WGS) entry which is preliminary data.</text>
</comment>
<name>A0A660L885_9ACTN</name>
<dbReference type="GO" id="GO:0003677">
    <property type="term" value="F:DNA binding"/>
    <property type="evidence" value="ECO:0007669"/>
    <property type="project" value="InterPro"/>
</dbReference>